<dbReference type="eggNOG" id="COG0484">
    <property type="taxonomic scope" value="Bacteria"/>
</dbReference>
<dbReference type="InterPro" id="IPR008971">
    <property type="entry name" value="HSP40/DnaJ_pept-bd"/>
</dbReference>
<dbReference type="Proteomes" id="UP000007934">
    <property type="component" value="Chromosome"/>
</dbReference>
<feature type="binding site" evidence="12">
    <location>
        <position position="181"/>
    </location>
    <ligand>
        <name>Zn(2+)</name>
        <dbReference type="ChEBI" id="CHEBI:29105"/>
        <label>2</label>
    </ligand>
</feature>
<feature type="repeat" description="CXXCXGXG motif" evidence="12">
    <location>
        <begin position="195"/>
        <end position="202"/>
    </location>
</feature>
<feature type="binding site" evidence="12">
    <location>
        <position position="184"/>
    </location>
    <ligand>
        <name>Zn(2+)</name>
        <dbReference type="ChEBI" id="CHEBI:29105"/>
        <label>2</label>
    </ligand>
</feature>
<dbReference type="CDD" id="cd06257">
    <property type="entry name" value="DnaJ"/>
    <property type="match status" value="1"/>
</dbReference>
<dbReference type="Pfam" id="PF00684">
    <property type="entry name" value="DnaJ_CXXCXGXG"/>
    <property type="match status" value="1"/>
</dbReference>
<dbReference type="PRINTS" id="PR00625">
    <property type="entry name" value="JDOMAIN"/>
</dbReference>
<dbReference type="GO" id="GO:0005524">
    <property type="term" value="F:ATP binding"/>
    <property type="evidence" value="ECO:0007669"/>
    <property type="project" value="InterPro"/>
</dbReference>
<dbReference type="SMART" id="SM00271">
    <property type="entry name" value="DnaJ"/>
    <property type="match status" value="1"/>
</dbReference>
<evidence type="ECO:0000256" key="6">
    <source>
        <dbReference type="ARBA" id="ARBA00022833"/>
    </source>
</evidence>
<comment type="function">
    <text evidence="9 12">Participates actively in the response to hyperosmotic and heat shock by preventing the aggregation of stress-denatured proteins and by disaggregating proteins, also in an autonomous, DnaK-independent fashion. Unfolded proteins bind initially to DnaJ; upon interaction with the DnaJ-bound protein, DnaK hydrolyzes its bound ATP, resulting in the formation of a stable complex. GrpE releases ADP from DnaK; ATP binding to DnaK triggers the release of the substrate protein, thus completing the reaction cycle. Several rounds of ATP-dependent interactions between DnaJ, DnaK and GrpE are required for fully efficient folding. Also involved, together with DnaK and GrpE, in the DNA replication of plasmids through activation of initiation proteins.</text>
</comment>
<dbReference type="NCBIfam" id="NF008035">
    <property type="entry name" value="PRK10767.1"/>
    <property type="match status" value="1"/>
</dbReference>
<evidence type="ECO:0000256" key="2">
    <source>
        <dbReference type="ARBA" id="ARBA00022705"/>
    </source>
</evidence>
<evidence type="ECO:0000259" key="15">
    <source>
        <dbReference type="PROSITE" id="PS51188"/>
    </source>
</evidence>
<dbReference type="GO" id="GO:0008270">
    <property type="term" value="F:zinc ion binding"/>
    <property type="evidence" value="ECO:0007669"/>
    <property type="project" value="UniProtKB-UniRule"/>
</dbReference>
<dbReference type="GeneID" id="36134364"/>
<dbReference type="HOGENOM" id="CLU_017633_0_7_7"/>
<feature type="domain" description="J" evidence="14">
    <location>
        <begin position="2"/>
        <end position="67"/>
    </location>
</feature>
<dbReference type="SUPFAM" id="SSF49493">
    <property type="entry name" value="HSP40/DnaJ peptide-binding domain"/>
    <property type="match status" value="2"/>
</dbReference>
<keyword evidence="1 12" id="KW-0963">Cytoplasm</keyword>
<reference evidence="16 17" key="1">
    <citation type="journal article" date="2011" name="Genome Biol. Evol.">
        <title>Comparative whole genome sequence analysis of the carcinogenic bacterial model pathogen Helicobacter felis.</title>
        <authorList>
            <person name="Arnold I.C."/>
            <person name="Zigova Z."/>
            <person name="Holden M."/>
            <person name="Lawley T.D."/>
            <person name="Rad R."/>
            <person name="Dougan G."/>
            <person name="Falkow S."/>
            <person name="Bentley S.D."/>
            <person name="Muller A."/>
        </authorList>
    </citation>
    <scope>NUCLEOTIDE SEQUENCE [LARGE SCALE GENOMIC DNA]</scope>
    <source>
        <strain evidence="17">ATCC 49179 / CCUG 28539 / NCTC 12436 / CS1</strain>
    </source>
</reference>
<keyword evidence="6 12" id="KW-0862">Zinc</keyword>
<comment type="domain">
    <text evidence="12">The J domain is necessary and sufficient to stimulate DnaK ATPase activity. Zinc center 1 plays an important role in the autonomous, DnaK-independent chaperone activity of DnaJ. Zinc center 2 is essential for interaction with DnaK and for DnaJ activity.</text>
</comment>
<protein>
    <recommendedName>
        <fullName evidence="11 12">Chaperone protein DnaJ</fullName>
    </recommendedName>
</protein>
<dbReference type="InterPro" id="IPR036410">
    <property type="entry name" value="HSP_DnaJ_Cys-rich_dom_sf"/>
</dbReference>
<dbReference type="EMBL" id="FQ670179">
    <property type="protein sequence ID" value="CBY82506.1"/>
    <property type="molecule type" value="Genomic_DNA"/>
</dbReference>
<organism evidence="16 17">
    <name type="scientific">Helicobacter felis (strain ATCC 49179 / CCUG 28539 / NCTC 12436 / CS1)</name>
    <dbReference type="NCBI Taxonomy" id="936155"/>
    <lineage>
        <taxon>Bacteria</taxon>
        <taxon>Pseudomonadati</taxon>
        <taxon>Campylobacterota</taxon>
        <taxon>Epsilonproteobacteria</taxon>
        <taxon>Campylobacterales</taxon>
        <taxon>Helicobacteraceae</taxon>
        <taxon>Helicobacter</taxon>
    </lineage>
</organism>
<dbReference type="InterPro" id="IPR001623">
    <property type="entry name" value="DnaJ_domain"/>
</dbReference>
<dbReference type="FunFam" id="1.10.287.110:FF:000034">
    <property type="entry name" value="Chaperone protein DnaJ"/>
    <property type="match status" value="1"/>
</dbReference>
<name>E7A9C8_HELFC</name>
<feature type="binding site" evidence="12">
    <location>
        <position position="146"/>
    </location>
    <ligand>
        <name>Zn(2+)</name>
        <dbReference type="ChEBI" id="CHEBI:29105"/>
        <label>1</label>
    </ligand>
</feature>
<evidence type="ECO:0000313" key="17">
    <source>
        <dbReference type="Proteomes" id="UP000007934"/>
    </source>
</evidence>
<dbReference type="GO" id="GO:0005737">
    <property type="term" value="C:cytoplasm"/>
    <property type="evidence" value="ECO:0007669"/>
    <property type="project" value="UniProtKB-SubCell"/>
</dbReference>
<dbReference type="PANTHER" id="PTHR43096">
    <property type="entry name" value="DNAJ HOMOLOG 1, MITOCHONDRIAL-RELATED"/>
    <property type="match status" value="1"/>
</dbReference>
<keyword evidence="5 12" id="KW-0863">Zinc-finger</keyword>
<feature type="binding site" evidence="12">
    <location>
        <position position="162"/>
    </location>
    <ligand>
        <name>Zn(2+)</name>
        <dbReference type="ChEBI" id="CHEBI:29105"/>
        <label>2</label>
    </ligand>
</feature>
<dbReference type="FunFam" id="2.10.230.10:FF:000002">
    <property type="entry name" value="Molecular chaperone DnaJ"/>
    <property type="match status" value="1"/>
</dbReference>
<comment type="subcellular location">
    <subcellularLocation>
        <location evidence="12">Cytoplasm</location>
    </subcellularLocation>
</comment>
<dbReference type="InterPro" id="IPR036869">
    <property type="entry name" value="J_dom_sf"/>
</dbReference>
<evidence type="ECO:0000256" key="3">
    <source>
        <dbReference type="ARBA" id="ARBA00022723"/>
    </source>
</evidence>
<keyword evidence="7 12" id="KW-0346">Stress response</keyword>
<dbReference type="SUPFAM" id="SSF57938">
    <property type="entry name" value="DnaJ/Hsp40 cysteine-rich domain"/>
    <property type="match status" value="1"/>
</dbReference>
<dbReference type="GO" id="GO:0006260">
    <property type="term" value="P:DNA replication"/>
    <property type="evidence" value="ECO:0007669"/>
    <property type="project" value="UniProtKB-KW"/>
</dbReference>
<keyword evidence="4 12" id="KW-0677">Repeat</keyword>
<keyword evidence="2 12" id="KW-0235">DNA replication</keyword>
<dbReference type="Gene3D" id="2.10.230.10">
    <property type="entry name" value="Heat shock protein DnaJ, cysteine-rich domain"/>
    <property type="match status" value="1"/>
</dbReference>
<dbReference type="OrthoDB" id="9779889at2"/>
<feature type="repeat" description="CXXCXGXG motif" evidence="12">
    <location>
        <begin position="143"/>
        <end position="150"/>
    </location>
</feature>
<dbReference type="Gene3D" id="2.60.260.20">
    <property type="entry name" value="Urease metallochaperone UreE, N-terminal domain"/>
    <property type="match status" value="2"/>
</dbReference>
<sequence length="374" mass="42018">MEYYEILGVDRNADKETLKKAYKKLALKYHPDRNLGDKEAEEKFKQINEAYGVLSDDQKRQIYDRYGKEGLEGRAGGGGGFSDLGDIFANFFGEDSIFGSAFGFSKQEQSKIPKDRLMTLELSFKEAVFGCKKTIQNHYKTFCHDCSGSGAKGGKAHTCPACKGKGQTYIQQGFMTLASTCHQCQGSGQVVGEKCESCKGEGCVQKSESFELEVPEGIDVGNRIRVSRRGNEYKPGVRGELYLEANIEPDEHFVRKGTHILIEVPVFFTSIPLGSKITFPALKQELELQIPPNTPDRAQFVFKNQGVKDVNSTRYGDLVAVIKIVYPQKLNDKQKQILLDLHESFGYESEPYKNVFEVCYSKVKQWWQDLVGKA</sequence>
<dbReference type="STRING" id="936155.HFELIS_04220"/>
<evidence type="ECO:0000256" key="5">
    <source>
        <dbReference type="ARBA" id="ARBA00022771"/>
    </source>
</evidence>
<feature type="repeat" description="CXXCXGXG motif" evidence="12">
    <location>
        <begin position="181"/>
        <end position="188"/>
    </location>
</feature>
<evidence type="ECO:0000256" key="7">
    <source>
        <dbReference type="ARBA" id="ARBA00023016"/>
    </source>
</evidence>
<dbReference type="GO" id="GO:0009408">
    <property type="term" value="P:response to heat"/>
    <property type="evidence" value="ECO:0007669"/>
    <property type="project" value="InterPro"/>
</dbReference>
<evidence type="ECO:0000256" key="12">
    <source>
        <dbReference type="HAMAP-Rule" id="MF_01152"/>
    </source>
</evidence>
<dbReference type="CDD" id="cd10747">
    <property type="entry name" value="DnaJ_C"/>
    <property type="match status" value="1"/>
</dbReference>
<dbReference type="Pfam" id="PF01556">
    <property type="entry name" value="DnaJ_C"/>
    <property type="match status" value="1"/>
</dbReference>
<dbReference type="GO" id="GO:0031072">
    <property type="term" value="F:heat shock protein binding"/>
    <property type="evidence" value="ECO:0007669"/>
    <property type="project" value="InterPro"/>
</dbReference>
<dbReference type="InterPro" id="IPR001305">
    <property type="entry name" value="HSP_DnaJ_Cys-rich_dom"/>
</dbReference>
<dbReference type="CDD" id="cd10719">
    <property type="entry name" value="DnaJ_zf"/>
    <property type="match status" value="1"/>
</dbReference>
<evidence type="ECO:0000256" key="1">
    <source>
        <dbReference type="ARBA" id="ARBA00022490"/>
    </source>
</evidence>
<dbReference type="AlphaFoldDB" id="E7A9C8"/>
<evidence type="ECO:0000256" key="9">
    <source>
        <dbReference type="ARBA" id="ARBA00053423"/>
    </source>
</evidence>
<dbReference type="InterPro" id="IPR012724">
    <property type="entry name" value="DnaJ"/>
</dbReference>
<dbReference type="Gene3D" id="1.10.287.110">
    <property type="entry name" value="DnaJ domain"/>
    <property type="match status" value="1"/>
</dbReference>
<evidence type="ECO:0000313" key="16">
    <source>
        <dbReference type="EMBL" id="CBY82506.1"/>
    </source>
</evidence>
<evidence type="ECO:0000259" key="14">
    <source>
        <dbReference type="PROSITE" id="PS50076"/>
    </source>
</evidence>
<comment type="similarity">
    <text evidence="10 12">Belongs to the DnaJ family.</text>
</comment>
<evidence type="ECO:0000256" key="8">
    <source>
        <dbReference type="ARBA" id="ARBA00023186"/>
    </source>
</evidence>
<feature type="zinc finger region" description="CR-type" evidence="13">
    <location>
        <begin position="130"/>
        <end position="207"/>
    </location>
</feature>
<feature type="repeat" description="CXXCXGXG motif" evidence="12">
    <location>
        <begin position="159"/>
        <end position="166"/>
    </location>
</feature>
<dbReference type="InterPro" id="IPR002939">
    <property type="entry name" value="DnaJ_C"/>
</dbReference>
<keyword evidence="17" id="KW-1185">Reference proteome</keyword>
<dbReference type="RefSeq" id="WP_013468876.1">
    <property type="nucleotide sequence ID" value="NC_014810.2"/>
</dbReference>
<dbReference type="GO" id="GO:0042026">
    <property type="term" value="P:protein refolding"/>
    <property type="evidence" value="ECO:0007669"/>
    <property type="project" value="TreeGrafter"/>
</dbReference>
<dbReference type="PROSITE" id="PS51188">
    <property type="entry name" value="ZF_CR"/>
    <property type="match status" value="1"/>
</dbReference>
<dbReference type="PANTHER" id="PTHR43096:SF48">
    <property type="entry name" value="CHAPERONE PROTEIN DNAJ"/>
    <property type="match status" value="1"/>
</dbReference>
<dbReference type="Pfam" id="PF00226">
    <property type="entry name" value="DnaJ"/>
    <property type="match status" value="1"/>
</dbReference>
<comment type="subunit">
    <text evidence="12">Homodimer.</text>
</comment>
<evidence type="ECO:0000256" key="10">
    <source>
        <dbReference type="ARBA" id="ARBA00061004"/>
    </source>
</evidence>
<keyword evidence="3 12" id="KW-0479">Metal-binding</keyword>
<feature type="domain" description="CR-type" evidence="15">
    <location>
        <begin position="130"/>
        <end position="207"/>
    </location>
</feature>
<accession>E7A9C8</accession>
<evidence type="ECO:0000256" key="11">
    <source>
        <dbReference type="ARBA" id="ARBA00067609"/>
    </source>
</evidence>
<gene>
    <name evidence="12 16" type="primary">dnaJ</name>
    <name evidence="16" type="ordered locus">Hfelis_04220</name>
</gene>
<dbReference type="KEGG" id="hfe:HFELIS_04220"/>
<feature type="binding site" evidence="12">
    <location>
        <position position="159"/>
    </location>
    <ligand>
        <name>Zn(2+)</name>
        <dbReference type="ChEBI" id="CHEBI:29105"/>
        <label>2</label>
    </ligand>
</feature>
<dbReference type="SUPFAM" id="SSF46565">
    <property type="entry name" value="Chaperone J-domain"/>
    <property type="match status" value="1"/>
</dbReference>
<proteinExistence type="inferred from homology"/>
<feature type="binding site" evidence="12">
    <location>
        <position position="195"/>
    </location>
    <ligand>
        <name>Zn(2+)</name>
        <dbReference type="ChEBI" id="CHEBI:29105"/>
        <label>1</label>
    </ligand>
</feature>
<keyword evidence="8 12" id="KW-0143">Chaperone</keyword>
<dbReference type="GO" id="GO:0051082">
    <property type="term" value="F:unfolded protein binding"/>
    <property type="evidence" value="ECO:0007669"/>
    <property type="project" value="UniProtKB-UniRule"/>
</dbReference>
<feature type="binding site" evidence="12">
    <location>
        <position position="198"/>
    </location>
    <ligand>
        <name>Zn(2+)</name>
        <dbReference type="ChEBI" id="CHEBI:29105"/>
        <label>1</label>
    </ligand>
</feature>
<evidence type="ECO:0000256" key="13">
    <source>
        <dbReference type="PROSITE-ProRule" id="PRU00546"/>
    </source>
</evidence>
<feature type="binding site" evidence="12">
    <location>
        <position position="143"/>
    </location>
    <ligand>
        <name>Zn(2+)</name>
        <dbReference type="ChEBI" id="CHEBI:29105"/>
        <label>1</label>
    </ligand>
</feature>
<dbReference type="PROSITE" id="PS50076">
    <property type="entry name" value="DNAJ_2"/>
    <property type="match status" value="1"/>
</dbReference>
<dbReference type="HAMAP" id="MF_01152">
    <property type="entry name" value="DnaJ"/>
    <property type="match status" value="1"/>
</dbReference>
<comment type="cofactor">
    <cofactor evidence="12">
        <name>Zn(2+)</name>
        <dbReference type="ChEBI" id="CHEBI:29105"/>
    </cofactor>
    <text evidence="12">Binds 2 Zn(2+) ions per monomer.</text>
</comment>
<evidence type="ECO:0000256" key="4">
    <source>
        <dbReference type="ARBA" id="ARBA00022737"/>
    </source>
</evidence>